<gene>
    <name evidence="1" type="ORF">EDC45_0915</name>
</gene>
<dbReference type="Proteomes" id="UP000295657">
    <property type="component" value="Unassembled WGS sequence"/>
</dbReference>
<accession>A0A4V6PX02</accession>
<organism evidence="1 2">
    <name type="scientific">Mesocricetibacter intestinalis</name>
    <dbReference type="NCBI Taxonomy" id="1521930"/>
    <lineage>
        <taxon>Bacteria</taxon>
        <taxon>Pseudomonadati</taxon>
        <taxon>Pseudomonadota</taxon>
        <taxon>Gammaproteobacteria</taxon>
        <taxon>Pasteurellales</taxon>
        <taxon>Pasteurellaceae</taxon>
        <taxon>Mesocricetibacter</taxon>
    </lineage>
</organism>
<evidence type="ECO:0000313" key="2">
    <source>
        <dbReference type="Proteomes" id="UP000295657"/>
    </source>
</evidence>
<dbReference type="EMBL" id="SNYQ01000002">
    <property type="protein sequence ID" value="TDQ59122.1"/>
    <property type="molecule type" value="Genomic_DNA"/>
</dbReference>
<feature type="non-terminal residue" evidence="1">
    <location>
        <position position="1"/>
    </location>
</feature>
<name>A0A4V6PX02_9PAST</name>
<sequence>KRYMDVLFTYEKYAQLKIEKTTNRIEGLFKELKLKLRVHNGLSRKHKIMFIKDFLSKKSG</sequence>
<comment type="caution">
    <text evidence="1">The sequence shown here is derived from an EMBL/GenBank/DDBJ whole genome shotgun (WGS) entry which is preliminary data.</text>
</comment>
<protein>
    <recommendedName>
        <fullName evidence="3">Transposase</fullName>
    </recommendedName>
</protein>
<keyword evidence="2" id="KW-1185">Reference proteome</keyword>
<evidence type="ECO:0008006" key="3">
    <source>
        <dbReference type="Google" id="ProtNLM"/>
    </source>
</evidence>
<reference evidence="1 2" key="1">
    <citation type="submission" date="2019-03" db="EMBL/GenBank/DDBJ databases">
        <title>Genomic Encyclopedia of Type Strains, Phase IV (KMG-IV): sequencing the most valuable type-strain genomes for metagenomic binning, comparative biology and taxonomic classification.</title>
        <authorList>
            <person name="Goeker M."/>
        </authorList>
    </citation>
    <scope>NUCLEOTIDE SEQUENCE [LARGE SCALE GENOMIC DNA]</scope>
    <source>
        <strain evidence="1 2">DSM 28403</strain>
    </source>
</reference>
<evidence type="ECO:0000313" key="1">
    <source>
        <dbReference type="EMBL" id="TDQ59122.1"/>
    </source>
</evidence>
<dbReference type="AlphaFoldDB" id="A0A4V6PX02"/>
<proteinExistence type="predicted"/>